<evidence type="ECO:0000313" key="6">
    <source>
        <dbReference type="Proteomes" id="UP001141327"/>
    </source>
</evidence>
<feature type="domain" description="Saposin B-type" evidence="4">
    <location>
        <begin position="18"/>
        <end position="99"/>
    </location>
</feature>
<dbReference type="InterPro" id="IPR051428">
    <property type="entry name" value="Sphingo_Act-Surfact_Prot"/>
</dbReference>
<sequence>MRAFLLISLFVAATFAASPIECSVCEWVVGEADRFLSENATVEEVNTLINNLCNYVPAGARAICDNFIDLWADDLIALFVSKETPDKFCHLLHLCSKATAANDYNSAIYATAQSWIGRSTAAGPDGGKLACAWTVNHILSEAIHRTIGSNPNYVPSVEDALKGGAGVPVPQSGARAGDLVIAHGQQHIGIYMGGGRVQSNSSSRACYCWNSSNIDFDGSMGGSSRVYRVK</sequence>
<keyword evidence="6" id="KW-1185">Reference proteome</keyword>
<keyword evidence="2" id="KW-0325">Glycoprotein</keyword>
<dbReference type="Gene3D" id="3.90.1720.10">
    <property type="entry name" value="endopeptidase domain like (from Nostoc punctiforme)"/>
    <property type="match status" value="1"/>
</dbReference>
<reference evidence="5" key="1">
    <citation type="journal article" date="2022" name="bioRxiv">
        <title>Genomics of Preaxostyla Flagellates Illuminates Evolutionary Transitions and the Path Towards Mitochondrial Loss.</title>
        <authorList>
            <person name="Novak L.V.F."/>
            <person name="Treitli S.C."/>
            <person name="Pyrih J."/>
            <person name="Halakuc P."/>
            <person name="Pipaliya S.V."/>
            <person name="Vacek V."/>
            <person name="Brzon O."/>
            <person name="Soukal P."/>
            <person name="Eme L."/>
            <person name="Dacks J.B."/>
            <person name="Karnkowska A."/>
            <person name="Elias M."/>
            <person name="Hampl V."/>
        </authorList>
    </citation>
    <scope>NUCLEOTIDE SEQUENCE</scope>
    <source>
        <strain evidence="5">RCP-MX</strain>
    </source>
</reference>
<dbReference type="Pfam" id="PF03489">
    <property type="entry name" value="SapB_2"/>
    <property type="match status" value="1"/>
</dbReference>
<name>A0ABQ8UH61_9EUKA</name>
<comment type="caution">
    <text evidence="5">The sequence shown here is derived from an EMBL/GenBank/DDBJ whole genome shotgun (WGS) entry which is preliminary data.</text>
</comment>
<accession>A0ABQ8UH61</accession>
<protein>
    <recommendedName>
        <fullName evidence="4">Saposin B-type domain-containing protein</fullName>
    </recommendedName>
</protein>
<feature type="signal peptide" evidence="3">
    <location>
        <begin position="1"/>
        <end position="16"/>
    </location>
</feature>
<dbReference type="Proteomes" id="UP001141327">
    <property type="component" value="Unassembled WGS sequence"/>
</dbReference>
<feature type="chain" id="PRO_5045875241" description="Saposin B-type domain-containing protein" evidence="3">
    <location>
        <begin position="17"/>
        <end position="230"/>
    </location>
</feature>
<organism evidence="5 6">
    <name type="scientific">Paratrimastix pyriformis</name>
    <dbReference type="NCBI Taxonomy" id="342808"/>
    <lineage>
        <taxon>Eukaryota</taxon>
        <taxon>Metamonada</taxon>
        <taxon>Preaxostyla</taxon>
        <taxon>Paratrimastigidae</taxon>
        <taxon>Paratrimastix</taxon>
    </lineage>
</organism>
<evidence type="ECO:0000313" key="5">
    <source>
        <dbReference type="EMBL" id="KAJ4458123.1"/>
    </source>
</evidence>
<dbReference type="PANTHER" id="PTHR11480:SF3">
    <property type="entry name" value="BCDNA.GH08312"/>
    <property type="match status" value="1"/>
</dbReference>
<dbReference type="InterPro" id="IPR007856">
    <property type="entry name" value="SapB_1"/>
</dbReference>
<dbReference type="EMBL" id="JAPMOS010000034">
    <property type="protein sequence ID" value="KAJ4458123.1"/>
    <property type="molecule type" value="Genomic_DNA"/>
</dbReference>
<dbReference type="InterPro" id="IPR011001">
    <property type="entry name" value="Saposin-like"/>
</dbReference>
<dbReference type="Pfam" id="PF05184">
    <property type="entry name" value="SapB_1"/>
    <property type="match status" value="1"/>
</dbReference>
<dbReference type="PANTHER" id="PTHR11480">
    <property type="entry name" value="SAPOSIN-RELATED"/>
    <property type="match status" value="1"/>
</dbReference>
<dbReference type="SMART" id="SM00741">
    <property type="entry name" value="SapB"/>
    <property type="match status" value="1"/>
</dbReference>
<dbReference type="PROSITE" id="PS50015">
    <property type="entry name" value="SAP_B"/>
    <property type="match status" value="1"/>
</dbReference>
<keyword evidence="1" id="KW-1015">Disulfide bond</keyword>
<dbReference type="InterPro" id="IPR008138">
    <property type="entry name" value="SapB_2"/>
</dbReference>
<evidence type="ECO:0000256" key="3">
    <source>
        <dbReference type="SAM" id="SignalP"/>
    </source>
</evidence>
<gene>
    <name evidence="5" type="ORF">PAPYR_13540</name>
</gene>
<dbReference type="InterPro" id="IPR008139">
    <property type="entry name" value="SaposinB_dom"/>
</dbReference>
<proteinExistence type="predicted"/>
<evidence type="ECO:0000259" key="4">
    <source>
        <dbReference type="PROSITE" id="PS50015"/>
    </source>
</evidence>
<dbReference type="SUPFAM" id="SSF47862">
    <property type="entry name" value="Saposin"/>
    <property type="match status" value="1"/>
</dbReference>
<evidence type="ECO:0000256" key="2">
    <source>
        <dbReference type="ARBA" id="ARBA00023180"/>
    </source>
</evidence>
<dbReference type="Gene3D" id="1.10.225.10">
    <property type="entry name" value="Saposin-like"/>
    <property type="match status" value="1"/>
</dbReference>
<keyword evidence="3" id="KW-0732">Signal</keyword>
<evidence type="ECO:0000256" key="1">
    <source>
        <dbReference type="ARBA" id="ARBA00023157"/>
    </source>
</evidence>